<dbReference type="SUPFAM" id="SSF55729">
    <property type="entry name" value="Acyl-CoA N-acyltransferases (Nat)"/>
    <property type="match status" value="1"/>
</dbReference>
<dbReference type="Gene3D" id="3.40.630.30">
    <property type="match status" value="1"/>
</dbReference>
<dbReference type="CDD" id="cd04301">
    <property type="entry name" value="NAT_SF"/>
    <property type="match status" value="1"/>
</dbReference>
<dbReference type="RefSeq" id="WP_256311572.1">
    <property type="nucleotide sequence ID" value="NZ_JANGAC010000007.1"/>
</dbReference>
<evidence type="ECO:0000313" key="3">
    <source>
        <dbReference type="Proteomes" id="UP001524478"/>
    </source>
</evidence>
<dbReference type="InterPro" id="IPR000182">
    <property type="entry name" value="GNAT_dom"/>
</dbReference>
<dbReference type="PROSITE" id="PS51186">
    <property type="entry name" value="GNAT"/>
    <property type="match status" value="1"/>
</dbReference>
<dbReference type="InterPro" id="IPR016181">
    <property type="entry name" value="Acyl_CoA_acyltransferase"/>
</dbReference>
<proteinExistence type="predicted"/>
<protein>
    <submittedName>
        <fullName evidence="2">GNAT family N-acetyltransferase</fullName>
    </submittedName>
</protein>
<evidence type="ECO:0000259" key="1">
    <source>
        <dbReference type="PROSITE" id="PS51186"/>
    </source>
</evidence>
<organism evidence="2 3">
    <name type="scientific">Tissierella carlieri</name>
    <dbReference type="NCBI Taxonomy" id="689904"/>
    <lineage>
        <taxon>Bacteria</taxon>
        <taxon>Bacillati</taxon>
        <taxon>Bacillota</taxon>
        <taxon>Tissierellia</taxon>
        <taxon>Tissierellales</taxon>
        <taxon>Tissierellaceae</taxon>
        <taxon>Tissierella</taxon>
    </lineage>
</organism>
<dbReference type="Pfam" id="PF00583">
    <property type="entry name" value="Acetyltransf_1"/>
    <property type="match status" value="1"/>
</dbReference>
<comment type="caution">
    <text evidence="2">The sequence shown here is derived from an EMBL/GenBank/DDBJ whole genome shotgun (WGS) entry which is preliminary data.</text>
</comment>
<gene>
    <name evidence="2" type="ORF">NE686_11200</name>
</gene>
<sequence length="155" mass="18159">MKIIDGNITHIDECIEMTRNSEIGKRYFNDGSKKLYNIMERGIKRDELKVMISSNGNCIGFIMVTDNGAFDMYPYLHLIIVHEDYRGKGYGSILMEYYENEFYPQSRKLFLLVGKFNNKAEKLYSRLGYIKCGEIEGFYKPSETEIIMVKSREIE</sequence>
<dbReference type="EMBL" id="JANGAC010000007">
    <property type="protein sequence ID" value="MCQ4923658.1"/>
    <property type="molecule type" value="Genomic_DNA"/>
</dbReference>
<name>A0ABT1SB22_9FIRM</name>
<keyword evidence="3" id="KW-1185">Reference proteome</keyword>
<evidence type="ECO:0000313" key="2">
    <source>
        <dbReference type="EMBL" id="MCQ4923658.1"/>
    </source>
</evidence>
<reference evidence="2 3" key="1">
    <citation type="submission" date="2022-06" db="EMBL/GenBank/DDBJ databases">
        <title>Isolation of gut microbiota from human fecal samples.</title>
        <authorList>
            <person name="Pamer E.G."/>
            <person name="Barat B."/>
            <person name="Waligurski E."/>
            <person name="Medina S."/>
            <person name="Paddock L."/>
            <person name="Mostad J."/>
        </authorList>
    </citation>
    <scope>NUCLEOTIDE SEQUENCE [LARGE SCALE GENOMIC DNA]</scope>
    <source>
        <strain evidence="2 3">DFI.7.95</strain>
    </source>
</reference>
<dbReference type="Proteomes" id="UP001524478">
    <property type="component" value="Unassembled WGS sequence"/>
</dbReference>
<accession>A0ABT1SB22</accession>
<feature type="domain" description="N-acetyltransferase" evidence="1">
    <location>
        <begin position="1"/>
        <end position="153"/>
    </location>
</feature>